<evidence type="ECO:0000313" key="3">
    <source>
        <dbReference type="EMBL" id="RRJ90316.1"/>
    </source>
</evidence>
<dbReference type="PROSITE" id="PS51352">
    <property type="entry name" value="THIOREDOXIN_2"/>
    <property type="match status" value="1"/>
</dbReference>
<sequence>MFRKTIVLFVVIAFCSCNSSKKETPKVENDQIIATETKILYSANEFDSLIKNNTSAVLIDVRTTEEFSKGHLENALNLDWKGSEFQTQLEAIDKNQTILVYCLSGGRSNQAATAMREKGYTNVLELNGGIMAWRAQSLPEVGIKSDSNGMTLDTYNKLINSDKLVLVDFNAVWCAPCKKMKPYIDKIEKDYKDRVIVLKIDVDENASLAKTLKVSGLPALKLYKKGNVVWEHTGFIDEKGIVAKLNK</sequence>
<feature type="domain" description="Rhodanese" evidence="1">
    <location>
        <begin position="52"/>
        <end position="142"/>
    </location>
</feature>
<dbReference type="CDD" id="cd00158">
    <property type="entry name" value="RHOD"/>
    <property type="match status" value="1"/>
</dbReference>
<dbReference type="Pfam" id="PF00085">
    <property type="entry name" value="Thioredoxin"/>
    <property type="match status" value="1"/>
</dbReference>
<dbReference type="RefSeq" id="WP_125019144.1">
    <property type="nucleotide sequence ID" value="NZ_RQVQ01000018.1"/>
</dbReference>
<dbReference type="SMART" id="SM00450">
    <property type="entry name" value="RHOD"/>
    <property type="match status" value="1"/>
</dbReference>
<dbReference type="InterPro" id="IPR001763">
    <property type="entry name" value="Rhodanese-like_dom"/>
</dbReference>
<dbReference type="InterPro" id="IPR036249">
    <property type="entry name" value="Thioredoxin-like_sf"/>
</dbReference>
<dbReference type="PROSITE" id="PS50206">
    <property type="entry name" value="RHODANESE_3"/>
    <property type="match status" value="1"/>
</dbReference>
<dbReference type="PRINTS" id="PR00421">
    <property type="entry name" value="THIOREDOXIN"/>
</dbReference>
<dbReference type="OrthoDB" id="9808735at2"/>
<dbReference type="EMBL" id="RQVQ01000018">
    <property type="protein sequence ID" value="RRJ90316.1"/>
    <property type="molecule type" value="Genomic_DNA"/>
</dbReference>
<dbReference type="SUPFAM" id="SSF52833">
    <property type="entry name" value="Thioredoxin-like"/>
    <property type="match status" value="1"/>
</dbReference>
<name>A0A3P3W8J9_9FLAO</name>
<protein>
    <submittedName>
        <fullName evidence="3">Thioredoxin</fullName>
    </submittedName>
</protein>
<dbReference type="PROSITE" id="PS51257">
    <property type="entry name" value="PROKAR_LIPOPROTEIN"/>
    <property type="match status" value="1"/>
</dbReference>
<dbReference type="Proteomes" id="UP000275719">
    <property type="component" value="Unassembled WGS sequence"/>
</dbReference>
<accession>A0A3P3W8J9</accession>
<dbReference type="CDD" id="cd02947">
    <property type="entry name" value="TRX_family"/>
    <property type="match status" value="1"/>
</dbReference>
<comment type="caution">
    <text evidence="3">The sequence shown here is derived from an EMBL/GenBank/DDBJ whole genome shotgun (WGS) entry which is preliminary data.</text>
</comment>
<gene>
    <name evidence="3" type="ORF">EG240_09420</name>
</gene>
<dbReference type="InterPro" id="IPR036873">
    <property type="entry name" value="Rhodanese-like_dom_sf"/>
</dbReference>
<evidence type="ECO:0000313" key="4">
    <source>
        <dbReference type="Proteomes" id="UP000275719"/>
    </source>
</evidence>
<evidence type="ECO:0000259" key="2">
    <source>
        <dbReference type="PROSITE" id="PS51352"/>
    </source>
</evidence>
<evidence type="ECO:0000259" key="1">
    <source>
        <dbReference type="PROSITE" id="PS50206"/>
    </source>
</evidence>
<reference evidence="3 4" key="1">
    <citation type="submission" date="2018-11" db="EMBL/GenBank/DDBJ databases">
        <title>Flavobacterium sp. nov., YIM 102701-2 draft genome.</title>
        <authorList>
            <person name="Li G."/>
            <person name="Jiang Y."/>
        </authorList>
    </citation>
    <scope>NUCLEOTIDE SEQUENCE [LARGE SCALE GENOMIC DNA]</scope>
    <source>
        <strain evidence="3 4">YIM 102701-2</strain>
    </source>
</reference>
<keyword evidence="4" id="KW-1185">Reference proteome</keyword>
<dbReference type="AlphaFoldDB" id="A0A3P3W8J9"/>
<dbReference type="Gene3D" id="3.40.250.10">
    <property type="entry name" value="Rhodanese-like domain"/>
    <property type="match status" value="1"/>
</dbReference>
<dbReference type="Pfam" id="PF00581">
    <property type="entry name" value="Rhodanese"/>
    <property type="match status" value="1"/>
</dbReference>
<dbReference type="SUPFAM" id="SSF52821">
    <property type="entry name" value="Rhodanese/Cell cycle control phosphatase"/>
    <property type="match status" value="1"/>
</dbReference>
<dbReference type="PANTHER" id="PTHR45431">
    <property type="entry name" value="RHODANESE-LIKE DOMAIN-CONTAINING PROTEIN 15, CHLOROPLASTIC"/>
    <property type="match status" value="1"/>
</dbReference>
<proteinExistence type="predicted"/>
<organism evidence="3 4">
    <name type="scientific">Paenimyroides tangerinum</name>
    <dbReference type="NCBI Taxonomy" id="2488728"/>
    <lineage>
        <taxon>Bacteria</taxon>
        <taxon>Pseudomonadati</taxon>
        <taxon>Bacteroidota</taxon>
        <taxon>Flavobacteriia</taxon>
        <taxon>Flavobacteriales</taxon>
        <taxon>Flavobacteriaceae</taxon>
        <taxon>Paenimyroides</taxon>
    </lineage>
</organism>
<dbReference type="PANTHER" id="PTHR45431:SF3">
    <property type="entry name" value="RHODANESE-LIKE DOMAIN-CONTAINING PROTEIN 15, CHLOROPLASTIC"/>
    <property type="match status" value="1"/>
</dbReference>
<dbReference type="InterPro" id="IPR013766">
    <property type="entry name" value="Thioredoxin_domain"/>
</dbReference>
<dbReference type="Gene3D" id="3.40.30.10">
    <property type="entry name" value="Glutaredoxin"/>
    <property type="match status" value="1"/>
</dbReference>
<feature type="domain" description="Thioredoxin" evidence="2">
    <location>
        <begin position="132"/>
        <end position="247"/>
    </location>
</feature>
<dbReference type="InterPro" id="IPR052367">
    <property type="entry name" value="Thiosulfate_ST/Rhodanese-like"/>
</dbReference>